<feature type="transmembrane region" description="Helical" evidence="14">
    <location>
        <begin position="201"/>
        <end position="222"/>
    </location>
</feature>
<evidence type="ECO:0000313" key="16">
    <source>
        <dbReference type="Proteomes" id="UP000182278"/>
    </source>
</evidence>
<evidence type="ECO:0000256" key="2">
    <source>
        <dbReference type="ARBA" id="ARBA00010621"/>
    </source>
</evidence>
<dbReference type="STRING" id="1817893.AUJ66_00865"/>
<comment type="miscellaneous">
    <text evidence="14">Bacitracin is thought to be involved in the inhibition of peptidoglycan synthesis by sequestering undecaprenyl diphosphate, thereby reducing the pool of lipid carrier available.</text>
</comment>
<dbReference type="AlphaFoldDB" id="A0A1J4SGC9"/>
<evidence type="ECO:0000256" key="13">
    <source>
        <dbReference type="ARBA" id="ARBA00047594"/>
    </source>
</evidence>
<keyword evidence="14" id="KW-0573">Peptidoglycan synthesis</keyword>
<evidence type="ECO:0000256" key="6">
    <source>
        <dbReference type="ARBA" id="ARBA00022692"/>
    </source>
</evidence>
<evidence type="ECO:0000313" key="15">
    <source>
        <dbReference type="EMBL" id="OIN98539.1"/>
    </source>
</evidence>
<comment type="function">
    <text evidence="14">Catalyzes the dephosphorylation of undecaprenyl diphosphate (UPP). Confers resistance to bacitracin.</text>
</comment>
<keyword evidence="10 14" id="KW-0046">Antibiotic resistance</keyword>
<evidence type="ECO:0000256" key="12">
    <source>
        <dbReference type="ARBA" id="ARBA00032932"/>
    </source>
</evidence>
<feature type="transmembrane region" description="Helical" evidence="14">
    <location>
        <begin position="234"/>
        <end position="254"/>
    </location>
</feature>
<dbReference type="EMBL" id="MNUO01000011">
    <property type="protein sequence ID" value="OIN98539.1"/>
    <property type="molecule type" value="Genomic_DNA"/>
</dbReference>
<dbReference type="PANTHER" id="PTHR30622">
    <property type="entry name" value="UNDECAPRENYL-DIPHOSPHATASE"/>
    <property type="match status" value="1"/>
</dbReference>
<feature type="transmembrane region" description="Helical" evidence="14">
    <location>
        <begin position="171"/>
        <end position="189"/>
    </location>
</feature>
<dbReference type="GO" id="GO:0008360">
    <property type="term" value="P:regulation of cell shape"/>
    <property type="evidence" value="ECO:0007669"/>
    <property type="project" value="UniProtKB-KW"/>
</dbReference>
<keyword evidence="9 14" id="KW-0472">Membrane</keyword>
<evidence type="ECO:0000256" key="3">
    <source>
        <dbReference type="ARBA" id="ARBA00012374"/>
    </source>
</evidence>
<dbReference type="EC" id="3.6.1.27" evidence="3 14"/>
<organism evidence="15 16">
    <name type="scientific">Candidatus Desantisbacteria bacterium CG1_02_38_46</name>
    <dbReference type="NCBI Taxonomy" id="1817893"/>
    <lineage>
        <taxon>Bacteria</taxon>
        <taxon>Candidatus Desantisiibacteriota</taxon>
    </lineage>
</organism>
<comment type="subcellular location">
    <subcellularLocation>
        <location evidence="1 14">Cell membrane</location>
        <topology evidence="1 14">Multi-pass membrane protein</topology>
    </subcellularLocation>
</comment>
<dbReference type="GO" id="GO:0071555">
    <property type="term" value="P:cell wall organization"/>
    <property type="evidence" value="ECO:0007669"/>
    <property type="project" value="UniProtKB-KW"/>
</dbReference>
<evidence type="ECO:0000256" key="4">
    <source>
        <dbReference type="ARBA" id="ARBA00021581"/>
    </source>
</evidence>
<feature type="transmembrane region" description="Helical" evidence="14">
    <location>
        <begin position="131"/>
        <end position="151"/>
    </location>
</feature>
<evidence type="ECO:0000256" key="9">
    <source>
        <dbReference type="ARBA" id="ARBA00023136"/>
    </source>
</evidence>
<keyword evidence="7 14" id="KW-0378">Hydrolase</keyword>
<evidence type="ECO:0000256" key="10">
    <source>
        <dbReference type="ARBA" id="ARBA00023251"/>
    </source>
</evidence>
<feature type="transmembrane region" description="Helical" evidence="14">
    <location>
        <begin position="72"/>
        <end position="91"/>
    </location>
</feature>
<comment type="catalytic activity">
    <reaction evidence="13 14">
        <text>di-trans,octa-cis-undecaprenyl diphosphate + H2O = di-trans,octa-cis-undecaprenyl phosphate + phosphate + H(+)</text>
        <dbReference type="Rhea" id="RHEA:28094"/>
        <dbReference type="ChEBI" id="CHEBI:15377"/>
        <dbReference type="ChEBI" id="CHEBI:15378"/>
        <dbReference type="ChEBI" id="CHEBI:43474"/>
        <dbReference type="ChEBI" id="CHEBI:58405"/>
        <dbReference type="ChEBI" id="CHEBI:60392"/>
        <dbReference type="EC" id="3.6.1.27"/>
    </reaction>
</comment>
<dbReference type="GO" id="GO:0005886">
    <property type="term" value="C:plasma membrane"/>
    <property type="evidence" value="ECO:0007669"/>
    <property type="project" value="UniProtKB-SubCell"/>
</dbReference>
<comment type="caution">
    <text evidence="15">The sequence shown here is derived from an EMBL/GenBank/DDBJ whole genome shotgun (WGS) entry which is preliminary data.</text>
</comment>
<evidence type="ECO:0000256" key="8">
    <source>
        <dbReference type="ARBA" id="ARBA00022989"/>
    </source>
</evidence>
<dbReference type="Pfam" id="PF02673">
    <property type="entry name" value="BacA"/>
    <property type="match status" value="1"/>
</dbReference>
<gene>
    <name evidence="14" type="primary">uppP</name>
    <name evidence="15" type="ORF">AUJ66_00865</name>
</gene>
<dbReference type="GO" id="GO:0046677">
    <property type="term" value="P:response to antibiotic"/>
    <property type="evidence" value="ECO:0007669"/>
    <property type="project" value="UniProtKB-UniRule"/>
</dbReference>
<sequence length="255" mass="27898">MNILQAVILGIVQGLTEFIPVSSSAHLVLVPHFLGWSSPPVIFGIVLHIGTLSAILIFFWKDILQLAISNKRYAFLIILACIPTVIMAIAFKRFFESLFENPLGVSILLLVTGFLLWIAPRKPHNAQLKTVSYTDALWIGFAQGCAIAPGISRSGTTIVTGLFRGLDGEEAVRFSFLLSIPAILGALIFKIKDFQLQSSLINQATTYWVGGFAAAISGYFAIKVVFKSIKTGKFKYFAYYCCALGIVGILNVCLR</sequence>
<proteinExistence type="inferred from homology"/>
<evidence type="ECO:0000256" key="11">
    <source>
        <dbReference type="ARBA" id="ARBA00032707"/>
    </source>
</evidence>
<feature type="transmembrane region" description="Helical" evidence="14">
    <location>
        <begin position="103"/>
        <end position="119"/>
    </location>
</feature>
<dbReference type="PANTHER" id="PTHR30622:SF2">
    <property type="entry name" value="UNDECAPRENYL-DIPHOSPHATASE"/>
    <property type="match status" value="1"/>
</dbReference>
<evidence type="ECO:0000256" key="14">
    <source>
        <dbReference type="HAMAP-Rule" id="MF_01006"/>
    </source>
</evidence>
<keyword evidence="5 14" id="KW-1003">Cell membrane</keyword>
<accession>A0A1J4SGC9</accession>
<comment type="similarity">
    <text evidence="2 14">Belongs to the UppP family.</text>
</comment>
<dbReference type="HAMAP" id="MF_01006">
    <property type="entry name" value="Undec_diphosphatase"/>
    <property type="match status" value="1"/>
</dbReference>
<evidence type="ECO:0000256" key="1">
    <source>
        <dbReference type="ARBA" id="ARBA00004651"/>
    </source>
</evidence>
<name>A0A1J4SGC9_9BACT</name>
<reference evidence="15 16" key="1">
    <citation type="journal article" date="2016" name="Environ. Microbiol.">
        <title>Genomic resolution of a cold subsurface aquifer community provides metabolic insights for novel microbes adapted to high CO concentrations.</title>
        <authorList>
            <person name="Probst A.J."/>
            <person name="Castelle C.J."/>
            <person name="Singh A."/>
            <person name="Brown C.T."/>
            <person name="Anantharaman K."/>
            <person name="Sharon I."/>
            <person name="Hug L.A."/>
            <person name="Burstein D."/>
            <person name="Emerson J.B."/>
            <person name="Thomas B.C."/>
            <person name="Banfield J.F."/>
        </authorList>
    </citation>
    <scope>NUCLEOTIDE SEQUENCE [LARGE SCALE GENOMIC DNA]</scope>
    <source>
        <strain evidence="15">CG1_02_38_46</strain>
    </source>
</reference>
<keyword evidence="6 14" id="KW-0812">Transmembrane</keyword>
<feature type="transmembrane region" description="Helical" evidence="14">
    <location>
        <begin position="40"/>
        <end position="60"/>
    </location>
</feature>
<dbReference type="GO" id="GO:0009252">
    <property type="term" value="P:peptidoglycan biosynthetic process"/>
    <property type="evidence" value="ECO:0007669"/>
    <property type="project" value="UniProtKB-KW"/>
</dbReference>
<evidence type="ECO:0000256" key="5">
    <source>
        <dbReference type="ARBA" id="ARBA00022475"/>
    </source>
</evidence>
<dbReference type="InterPro" id="IPR003824">
    <property type="entry name" value="UppP"/>
</dbReference>
<keyword evidence="8 14" id="KW-1133">Transmembrane helix</keyword>
<keyword evidence="14" id="KW-0133">Cell shape</keyword>
<dbReference type="Proteomes" id="UP000182278">
    <property type="component" value="Unassembled WGS sequence"/>
</dbReference>
<dbReference type="GO" id="GO:0050380">
    <property type="term" value="F:undecaprenyl-diphosphatase activity"/>
    <property type="evidence" value="ECO:0007669"/>
    <property type="project" value="UniProtKB-UniRule"/>
</dbReference>
<evidence type="ECO:0000256" key="7">
    <source>
        <dbReference type="ARBA" id="ARBA00022801"/>
    </source>
</evidence>
<protein>
    <recommendedName>
        <fullName evidence="4 14">Undecaprenyl-diphosphatase</fullName>
        <ecNumber evidence="3 14">3.6.1.27</ecNumber>
    </recommendedName>
    <alternativeName>
        <fullName evidence="12 14">Bacitracin resistance protein</fullName>
    </alternativeName>
    <alternativeName>
        <fullName evidence="11 14">Undecaprenyl pyrophosphate phosphatase</fullName>
    </alternativeName>
</protein>
<keyword evidence="14" id="KW-0961">Cell wall biogenesis/degradation</keyword>